<comment type="caution">
    <text evidence="15">The sequence shown here is derived from an EMBL/GenBank/DDBJ whole genome shotgun (WGS) entry which is preliminary data.</text>
</comment>
<accession>A0A8S1C966</accession>
<protein>
    <recommendedName>
        <fullName evidence="11">Reticulocalbin-3</fullName>
    </recommendedName>
</protein>
<evidence type="ECO:0000256" key="12">
    <source>
        <dbReference type="SAM" id="MobiDB-lite"/>
    </source>
</evidence>
<dbReference type="Pfam" id="PF13499">
    <property type="entry name" value="EF-hand_7"/>
    <property type="match status" value="3"/>
</dbReference>
<reference evidence="15 16" key="1">
    <citation type="submission" date="2020-04" db="EMBL/GenBank/DDBJ databases">
        <authorList>
            <person name="Alioto T."/>
            <person name="Alioto T."/>
            <person name="Gomez Garrido J."/>
        </authorList>
    </citation>
    <scope>NUCLEOTIDE SEQUENCE [LARGE SCALE GENOMIC DNA]</scope>
</reference>
<evidence type="ECO:0000256" key="8">
    <source>
        <dbReference type="ARBA" id="ARBA00023186"/>
    </source>
</evidence>
<evidence type="ECO:0000256" key="2">
    <source>
        <dbReference type="ARBA" id="ARBA00022723"/>
    </source>
</evidence>
<dbReference type="EMBL" id="CADEPI010000013">
    <property type="protein sequence ID" value="CAB3363717.1"/>
    <property type="molecule type" value="Genomic_DNA"/>
</dbReference>
<name>A0A8S1C966_9INSE</name>
<evidence type="ECO:0000313" key="15">
    <source>
        <dbReference type="EMBL" id="CAB3363717.1"/>
    </source>
</evidence>
<feature type="domain" description="EF-hand" evidence="14">
    <location>
        <begin position="114"/>
        <end position="149"/>
    </location>
</feature>
<dbReference type="Proteomes" id="UP000494165">
    <property type="component" value="Unassembled WGS sequence"/>
</dbReference>
<evidence type="ECO:0000256" key="11">
    <source>
        <dbReference type="ARBA" id="ARBA00072696"/>
    </source>
</evidence>
<evidence type="ECO:0000256" key="7">
    <source>
        <dbReference type="ARBA" id="ARBA00023180"/>
    </source>
</evidence>
<dbReference type="SUPFAM" id="SSF47473">
    <property type="entry name" value="EF-hand"/>
    <property type="match status" value="2"/>
</dbReference>
<comment type="subcellular location">
    <subcellularLocation>
        <location evidence="1">Endoplasmic reticulum lumen</location>
    </subcellularLocation>
</comment>
<evidence type="ECO:0000256" key="10">
    <source>
        <dbReference type="ARBA" id="ARBA00063143"/>
    </source>
</evidence>
<dbReference type="GO" id="GO:0005788">
    <property type="term" value="C:endoplasmic reticulum lumen"/>
    <property type="evidence" value="ECO:0007669"/>
    <property type="project" value="UniProtKB-SubCell"/>
</dbReference>
<dbReference type="CDD" id="cd16227">
    <property type="entry name" value="EFh_CREC_RCN2_like"/>
    <property type="match status" value="1"/>
</dbReference>
<organism evidence="15 16">
    <name type="scientific">Cloeon dipterum</name>
    <dbReference type="NCBI Taxonomy" id="197152"/>
    <lineage>
        <taxon>Eukaryota</taxon>
        <taxon>Metazoa</taxon>
        <taxon>Ecdysozoa</taxon>
        <taxon>Arthropoda</taxon>
        <taxon>Hexapoda</taxon>
        <taxon>Insecta</taxon>
        <taxon>Pterygota</taxon>
        <taxon>Palaeoptera</taxon>
        <taxon>Ephemeroptera</taxon>
        <taxon>Pisciforma</taxon>
        <taxon>Baetidae</taxon>
        <taxon>Cloeon</taxon>
    </lineage>
</organism>
<dbReference type="FunFam" id="1.10.238.10:FF:000104">
    <property type="entry name" value="calumenin isoform X1"/>
    <property type="match status" value="1"/>
</dbReference>
<comment type="subunit">
    <text evidence="10">Interacts with PCSK6 (immature form including the propeptide); probably involved in the maturation and the secretion of PCSK6.</text>
</comment>
<proteinExistence type="predicted"/>
<keyword evidence="5" id="KW-0256">Endoplasmic reticulum</keyword>
<feature type="signal peptide" evidence="13">
    <location>
        <begin position="1"/>
        <end position="18"/>
    </location>
</feature>
<keyword evidence="16" id="KW-1185">Reference proteome</keyword>
<keyword evidence="2" id="KW-0479">Metal-binding</keyword>
<feature type="region of interest" description="Disordered" evidence="12">
    <location>
        <begin position="21"/>
        <end position="53"/>
    </location>
</feature>
<dbReference type="GO" id="GO:0015031">
    <property type="term" value="P:protein transport"/>
    <property type="evidence" value="ECO:0007669"/>
    <property type="project" value="UniProtKB-ARBA"/>
</dbReference>
<dbReference type="AlphaFoldDB" id="A0A8S1C966"/>
<dbReference type="InterPro" id="IPR011992">
    <property type="entry name" value="EF-hand-dom_pair"/>
</dbReference>
<evidence type="ECO:0000256" key="9">
    <source>
        <dbReference type="ARBA" id="ARBA00056975"/>
    </source>
</evidence>
<dbReference type="PANTHER" id="PTHR10827:SF95">
    <property type="entry name" value="LD34388P"/>
    <property type="match status" value="1"/>
</dbReference>
<dbReference type="GO" id="GO:0005509">
    <property type="term" value="F:calcium ion binding"/>
    <property type="evidence" value="ECO:0007669"/>
    <property type="project" value="InterPro"/>
</dbReference>
<evidence type="ECO:0000256" key="5">
    <source>
        <dbReference type="ARBA" id="ARBA00022824"/>
    </source>
</evidence>
<dbReference type="PANTHER" id="PTHR10827">
    <property type="entry name" value="RETICULOCALBIN"/>
    <property type="match status" value="1"/>
</dbReference>
<feature type="domain" description="EF-hand" evidence="14">
    <location>
        <begin position="270"/>
        <end position="305"/>
    </location>
</feature>
<keyword evidence="7" id="KW-0325">Glycoprotein</keyword>
<dbReference type="SMART" id="SM00054">
    <property type="entry name" value="EFh"/>
    <property type="match status" value="6"/>
</dbReference>
<feature type="compositionally biased region" description="Basic and acidic residues" evidence="12">
    <location>
        <begin position="42"/>
        <end position="53"/>
    </location>
</feature>
<keyword evidence="3 13" id="KW-0732">Signal</keyword>
<feature type="chain" id="PRO_5035802600" description="Reticulocalbin-3" evidence="13">
    <location>
        <begin position="19"/>
        <end position="324"/>
    </location>
</feature>
<dbReference type="InterPro" id="IPR018247">
    <property type="entry name" value="EF_Hand_1_Ca_BS"/>
</dbReference>
<evidence type="ECO:0000256" key="1">
    <source>
        <dbReference type="ARBA" id="ARBA00004319"/>
    </source>
</evidence>
<sequence>MLVRELGVVLVVVTLSAAHSVHHHGHHSRGEREEDGAYSPRDSGHFDEVGGHHGEFDHEAILGSVKTAEEFDTLPPDEAKRRLRILLTKMDRNKDGQIERKELHSWILRSFRLLSEEEAEEKFEDVDENRDGKVTWEEHLEDAYGGTVVEDIQMHEPNVKMLQDDRELFNAADKNKDGYLNKQEFSLFSSPEEHPEMHDIILNHTLSEKDTNRDGHLTFQEFIGERASNQDKEWLISEKEKFDSEYDKNKDGRLDKAELLAWVVPSDDEIAEEEVVHLFASADDDHDDFLSFDEVIEHHDIFVGSEATDYGDHLHKVHTFSDEL</sequence>
<dbReference type="PROSITE" id="PS00018">
    <property type="entry name" value="EF_HAND_1"/>
    <property type="match status" value="5"/>
</dbReference>
<comment type="function">
    <text evidence="9">Probable molecular chaperone assisting protein biosynthesis and transport in the endoplasmic reticulum. Required for the proper biosynthesis and transport of pulmonary surfactant-associated protein A/SP-A, pulmonary surfactant-associated protein D/SP-D and the lipid transporter ABCA3. By regulating both the proper expression and the degradation through the endoplasmic reticulum-associated protein degradation pathway of these proteins plays a crucial role in pulmonary surfactant homeostasis. Has an anti-fibrotic activity by negatively regulating the secretion of type I and type III collagens. This calcium-binding protein also transiently associates with immature PCSK6 and regulates its secretion.</text>
</comment>
<evidence type="ECO:0000256" key="3">
    <source>
        <dbReference type="ARBA" id="ARBA00022729"/>
    </source>
</evidence>
<dbReference type="PROSITE" id="PS50222">
    <property type="entry name" value="EF_HAND_2"/>
    <property type="match status" value="5"/>
</dbReference>
<dbReference type="OrthoDB" id="293868at2759"/>
<dbReference type="Gene3D" id="1.10.238.10">
    <property type="entry name" value="EF-hand"/>
    <property type="match status" value="3"/>
</dbReference>
<keyword evidence="6" id="KW-0106">Calcium</keyword>
<keyword evidence="8" id="KW-0143">Chaperone</keyword>
<feature type="domain" description="EF-hand" evidence="14">
    <location>
        <begin position="78"/>
        <end position="113"/>
    </location>
</feature>
<dbReference type="InterPro" id="IPR002048">
    <property type="entry name" value="EF_hand_dom"/>
</dbReference>
<evidence type="ECO:0000313" key="16">
    <source>
        <dbReference type="Proteomes" id="UP000494165"/>
    </source>
</evidence>
<evidence type="ECO:0000256" key="4">
    <source>
        <dbReference type="ARBA" id="ARBA00022737"/>
    </source>
</evidence>
<evidence type="ECO:0000259" key="14">
    <source>
        <dbReference type="PROSITE" id="PS50222"/>
    </source>
</evidence>
<evidence type="ECO:0000256" key="13">
    <source>
        <dbReference type="SAM" id="SignalP"/>
    </source>
</evidence>
<feature type="domain" description="EF-hand" evidence="14">
    <location>
        <begin position="160"/>
        <end position="195"/>
    </location>
</feature>
<evidence type="ECO:0000256" key="6">
    <source>
        <dbReference type="ARBA" id="ARBA00022837"/>
    </source>
</evidence>
<keyword evidence="4" id="KW-0677">Repeat</keyword>
<gene>
    <name evidence="15" type="ORF">CLODIP_2_CD10004</name>
</gene>
<feature type="domain" description="EF-hand" evidence="14">
    <location>
        <begin position="245"/>
        <end position="269"/>
    </location>
</feature>